<feature type="domain" description="SusD-like N-terminal" evidence="1">
    <location>
        <begin position="107"/>
        <end position="231"/>
    </location>
</feature>
<evidence type="ECO:0000313" key="3">
    <source>
        <dbReference type="Proteomes" id="UP000286246"/>
    </source>
</evidence>
<protein>
    <submittedName>
        <fullName evidence="2">SusD-like starch-binding protein associating with outer membrane</fullName>
    </submittedName>
</protein>
<sequence>MKRKLFHILFGLTFITSSVSLTSCESQLGALPENAKVDGNTVLDAPTARIALNGIYFRFAHVSQDNGITQWTNNERLPAQLTGYMMYGYGTGAGAPEDNQMLSSSDIYWSYSYGIINAANSLIGGMDNLPQGRIPTAEREPIEAEARFLRAYGHFKLLTFYGQWFDHSSPYGVLLRYEAVTIGNIPKARSSVAESYTSILQDLDYAILHCPAQHEKYYATLWAARALKARVLMCRGQAGDYAEVIKLTEEIINNSPYQLEPLAKDIFRTKGASSSEVILSIAPQPNQPAYAYSRSRQFYPGASALYCATQGLRDLLTADPRQDWMVGSFRKNYANYFFTKYIAEGTVPTVVSETYYAIRLTEVHLLKAEALLRNNGSITEAKAILKEIGTHNGLSDFSKLDALTSREDILKYNYQETSKSLVAEDGQEWLCLLRLPLATVTSIRPKLTNIQQYILPVPKSEFADNSKFGEQNPGYNIDL</sequence>
<dbReference type="PROSITE" id="PS51257">
    <property type="entry name" value="PROKAR_LIPOPROTEIN"/>
    <property type="match status" value="1"/>
</dbReference>
<dbReference type="Pfam" id="PF14322">
    <property type="entry name" value="SusD-like_3"/>
    <property type="match status" value="1"/>
</dbReference>
<dbReference type="InterPro" id="IPR011990">
    <property type="entry name" value="TPR-like_helical_dom_sf"/>
</dbReference>
<dbReference type="OrthoDB" id="5694214at2"/>
<proteinExistence type="predicted"/>
<dbReference type="GO" id="GO:0009279">
    <property type="term" value="C:cell outer membrane"/>
    <property type="evidence" value="ECO:0007669"/>
    <property type="project" value="UniProtKB-SubCell"/>
</dbReference>
<dbReference type="Proteomes" id="UP000286246">
    <property type="component" value="Unassembled WGS sequence"/>
</dbReference>
<dbReference type="SUPFAM" id="SSF48452">
    <property type="entry name" value="TPR-like"/>
    <property type="match status" value="1"/>
</dbReference>
<dbReference type="Gene3D" id="1.25.40.390">
    <property type="match status" value="1"/>
</dbReference>
<accession>A0A420BK06</accession>
<dbReference type="AlphaFoldDB" id="A0A420BK06"/>
<reference evidence="2 3" key="1">
    <citation type="submission" date="2018-09" db="EMBL/GenBank/DDBJ databases">
        <title>Genomic Encyclopedia of Type Strains, Phase III (KMG-III): the genomes of soil and plant-associated and newly described type strains.</title>
        <authorList>
            <person name="Whitman W."/>
        </authorList>
    </citation>
    <scope>NUCLEOTIDE SEQUENCE [LARGE SCALE GENOMIC DNA]</scope>
    <source>
        <strain evidence="2 3">CECT 7938</strain>
    </source>
</reference>
<dbReference type="InterPro" id="IPR033985">
    <property type="entry name" value="SusD-like_N"/>
</dbReference>
<gene>
    <name evidence="2" type="ORF">DFQ12_1891</name>
</gene>
<evidence type="ECO:0000313" key="2">
    <source>
        <dbReference type="EMBL" id="RKE57017.1"/>
    </source>
</evidence>
<evidence type="ECO:0000259" key="1">
    <source>
        <dbReference type="Pfam" id="PF14322"/>
    </source>
</evidence>
<organism evidence="2 3">
    <name type="scientific">Sphingobacterium detergens</name>
    <dbReference type="NCBI Taxonomy" id="1145106"/>
    <lineage>
        <taxon>Bacteria</taxon>
        <taxon>Pseudomonadati</taxon>
        <taxon>Bacteroidota</taxon>
        <taxon>Sphingobacteriia</taxon>
        <taxon>Sphingobacteriales</taxon>
        <taxon>Sphingobacteriaceae</taxon>
        <taxon>Sphingobacterium</taxon>
    </lineage>
</organism>
<keyword evidence="3" id="KW-1185">Reference proteome</keyword>
<name>A0A420BK06_SPHD1</name>
<dbReference type="EMBL" id="RAPY01000001">
    <property type="protein sequence ID" value="RKE57017.1"/>
    <property type="molecule type" value="Genomic_DNA"/>
</dbReference>
<comment type="caution">
    <text evidence="2">The sequence shown here is derived from an EMBL/GenBank/DDBJ whole genome shotgun (WGS) entry which is preliminary data.</text>
</comment>
<dbReference type="RefSeq" id="WP_120258620.1">
    <property type="nucleotide sequence ID" value="NZ_RAPY01000001.1"/>
</dbReference>